<name>A0A6P5P316_MUSCR</name>
<dbReference type="Proteomes" id="UP000515126">
    <property type="component" value="Chromosome 18"/>
</dbReference>
<evidence type="ECO:0000313" key="2">
    <source>
        <dbReference type="RefSeq" id="XP_021006733.1"/>
    </source>
</evidence>
<dbReference type="Pfam" id="PF20490">
    <property type="entry name" value="SCGB3A"/>
    <property type="match status" value="1"/>
</dbReference>
<sequence>MKLVSIFLLVTIGICGYSATALFINNIPVVDKLPVPLDDIIPSFDPLKMLLKTLGISVEHLVAGLKKCVDELGPEASEAVKKLLVIIICSYFPGRSLCYVNNLPSFVSVLFLPMICAYPRDSKRQTFAFIERVFEQSKL</sequence>
<dbReference type="PANTHER" id="PTHR34829">
    <property type="entry name" value="SECRETOGLOBIN FAMILY 3A MEMBER 2"/>
    <property type="match status" value="1"/>
</dbReference>
<accession>A0A6P5P316</accession>
<dbReference type="CTD" id="117156"/>
<proteinExistence type="predicted"/>
<reference evidence="2" key="1">
    <citation type="submission" date="2025-08" db="UniProtKB">
        <authorList>
            <consortium name="RefSeq"/>
        </authorList>
    </citation>
    <scope>IDENTIFICATION</scope>
</reference>
<dbReference type="GeneID" id="110285042"/>
<dbReference type="KEGG" id="mcal:110285042"/>
<evidence type="ECO:0000313" key="1">
    <source>
        <dbReference type="Proteomes" id="UP000515126"/>
    </source>
</evidence>
<keyword evidence="1" id="KW-1185">Reference proteome</keyword>
<dbReference type="InterPro" id="IPR040301">
    <property type="entry name" value="Secretoglobin_3A"/>
</dbReference>
<protein>
    <submittedName>
        <fullName evidence="2">Secretoglobin family 3A member 2 isoform X1</fullName>
    </submittedName>
</protein>
<dbReference type="GO" id="GO:0005615">
    <property type="term" value="C:extracellular space"/>
    <property type="evidence" value="ECO:0007669"/>
    <property type="project" value="InterPro"/>
</dbReference>
<organism evidence="1 2">
    <name type="scientific">Mus caroli</name>
    <name type="common">Ryukyu mouse</name>
    <name type="synonym">Ricefield mouse</name>
    <dbReference type="NCBI Taxonomy" id="10089"/>
    <lineage>
        <taxon>Eukaryota</taxon>
        <taxon>Metazoa</taxon>
        <taxon>Chordata</taxon>
        <taxon>Craniata</taxon>
        <taxon>Vertebrata</taxon>
        <taxon>Euteleostomi</taxon>
        <taxon>Mammalia</taxon>
        <taxon>Eutheria</taxon>
        <taxon>Euarchontoglires</taxon>
        <taxon>Glires</taxon>
        <taxon>Rodentia</taxon>
        <taxon>Myomorpha</taxon>
        <taxon>Muroidea</taxon>
        <taxon>Muridae</taxon>
        <taxon>Murinae</taxon>
        <taxon>Mus</taxon>
        <taxon>Mus</taxon>
    </lineage>
</organism>
<dbReference type="RefSeq" id="XP_021006733.1">
    <property type="nucleotide sequence ID" value="XM_021151074.2"/>
</dbReference>
<dbReference type="AlphaFoldDB" id="A0A6P5P316"/>
<gene>
    <name evidence="2" type="primary">Scgb3a2</name>
</gene>
<dbReference type="PANTHER" id="PTHR34829:SF2">
    <property type="entry name" value="SECRETOGLOBIN FAMILY 3A MEMBER 2"/>
    <property type="match status" value="1"/>
</dbReference>